<feature type="compositionally biased region" description="Basic and acidic residues" evidence="1">
    <location>
        <begin position="7"/>
        <end position="20"/>
    </location>
</feature>
<feature type="compositionally biased region" description="Polar residues" evidence="1">
    <location>
        <begin position="575"/>
        <end position="584"/>
    </location>
</feature>
<protein>
    <submittedName>
        <fullName evidence="2">Uncharacterized protein</fullName>
    </submittedName>
</protein>
<dbReference type="HOGENOM" id="CLU_318320_0_0_1"/>
<feature type="compositionally biased region" description="Low complexity" evidence="1">
    <location>
        <begin position="196"/>
        <end position="206"/>
    </location>
</feature>
<feature type="compositionally biased region" description="Basic and acidic residues" evidence="1">
    <location>
        <begin position="916"/>
        <end position="934"/>
    </location>
</feature>
<feature type="compositionally biased region" description="Basic residues" evidence="1">
    <location>
        <begin position="935"/>
        <end position="944"/>
    </location>
</feature>
<dbReference type="OMA" id="ERSHFSH"/>
<feature type="compositionally biased region" description="Polar residues" evidence="1">
    <location>
        <begin position="286"/>
        <end position="340"/>
    </location>
</feature>
<proteinExistence type="predicted"/>
<feature type="compositionally biased region" description="Polar residues" evidence="1">
    <location>
        <begin position="347"/>
        <end position="362"/>
    </location>
</feature>
<evidence type="ECO:0000313" key="2">
    <source>
        <dbReference type="EMBL" id="KIV97681.1"/>
    </source>
</evidence>
<feature type="compositionally biased region" description="Polar residues" evidence="1">
    <location>
        <begin position="394"/>
        <end position="407"/>
    </location>
</feature>
<feature type="compositionally biased region" description="Basic and acidic residues" evidence="1">
    <location>
        <begin position="784"/>
        <end position="794"/>
    </location>
</feature>
<feature type="region of interest" description="Disordered" evidence="1">
    <location>
        <begin position="175"/>
        <end position="443"/>
    </location>
</feature>
<reference evidence="2 3" key="1">
    <citation type="submission" date="2015-01" db="EMBL/GenBank/DDBJ databases">
        <title>The Genome Sequence of Exophiala mesophila CBS40295.</title>
        <authorList>
            <consortium name="The Broad Institute Genomics Platform"/>
            <person name="Cuomo C."/>
            <person name="de Hoog S."/>
            <person name="Gorbushina A."/>
            <person name="Stielow B."/>
            <person name="Teixiera M."/>
            <person name="Abouelleil A."/>
            <person name="Chapman S.B."/>
            <person name="Priest M."/>
            <person name="Young S.K."/>
            <person name="Wortman J."/>
            <person name="Nusbaum C."/>
            <person name="Birren B."/>
        </authorList>
    </citation>
    <scope>NUCLEOTIDE SEQUENCE [LARGE SCALE GENOMIC DNA]</scope>
    <source>
        <strain evidence="2 3">CBS 40295</strain>
    </source>
</reference>
<dbReference type="Proteomes" id="UP000054302">
    <property type="component" value="Unassembled WGS sequence"/>
</dbReference>
<sequence length="944" mass="101926">MLSRPVSDIRKDLPSSERPRSHWGSPFSQPMRHTYQPTQHARDAMEAESSDSDVSLGGGDDRGLTAPLPLPPPPSKHALESSDGVQHRLDQLSKVEEMNIRKYDILKAKRKRKDERIRHKRDLQDRKWATITEARRRRDARIEARRKREDAAFTQFFEHDLEDEETNLRKRLKRLKRGLPPDESPQPSNSRIASASMSPPGSGLSTLPPPSKRHQAGPPGHLESSSGHSRLADPANLPPPHPIKTVVSNPPFSYYRSSESSSYSRPFHQSPAYSTPSSASPASATNGLNSTSQNPTDRSSLGQVSRSDSPHTNRATTTRSPATPIASSNTLARPASSSYDTRPPPTTGSSGFATVNTPTSSGYAAINPRGPVHPASSHVSPHMGATRDADSHQKTANQQGVAPSTEGSRFHPYSSATTGSPSTTVTATTTPTTTNKRTPSTTHPYQMSEAFANRHHHCERVDVLNRGIWTSYGVGGTQENPTGPPTEMYLRCNHDGCSRIDWRTVHGLQCHIVKNHEQPKGTIGSLDKALEKYGVPVKEVEKHESEHGSGSAGTVADPKNHKIKVKTKEQLNYAGKSTPTSQGVDLQARPAGWRPTPSPGGSPPVTEEIKRSPLPGFTNGFRKENLGATKDNQAKPVLPRVSASPSITTFSSITGTHVRSDYRSDWLGRVNPPTSHIEPEPKKLQGDIGSSDGSRLQTLPPISSSIIQAPRPVVANEARPLLSNAPSGPKPAEAPTEVSSNPRPAELQSSSTTVPATDPKGPVASVVEPKKEAGPSEVGVPRLAQEKVAERTTGDGDTVMTGTENSAPDRPDAQMPGGSAPESEQKPEEPTNGLKEVAEDQSETIVVDGDASKTAPSVESNYGRRGLVQSPTLSNKTLPAVTPGSTGRRLSRRSSTAARQSVEAGDLIEARASSTTRDDEKDEKYFKDDRDKSPPRRVLRRGRV</sequence>
<dbReference type="RefSeq" id="XP_016229255.1">
    <property type="nucleotide sequence ID" value="XM_016365606.1"/>
</dbReference>
<dbReference type="GeneID" id="27319242"/>
<name>A0A0D1YAL7_EXOME</name>
<feature type="compositionally biased region" description="Low complexity" evidence="1">
    <location>
        <begin position="253"/>
        <end position="285"/>
    </location>
</feature>
<dbReference type="AlphaFoldDB" id="A0A0D1YAL7"/>
<feature type="compositionally biased region" description="Polar residues" evidence="1">
    <location>
        <begin position="185"/>
        <end position="195"/>
    </location>
</feature>
<evidence type="ECO:0000313" key="3">
    <source>
        <dbReference type="Proteomes" id="UP000054302"/>
    </source>
</evidence>
<gene>
    <name evidence="2" type="ORF">PV10_01397</name>
</gene>
<feature type="region of interest" description="Disordered" evidence="1">
    <location>
        <begin position="664"/>
        <end position="944"/>
    </location>
</feature>
<accession>A0A0D1YAL7</accession>
<dbReference type="OrthoDB" id="4159571at2759"/>
<feature type="compositionally biased region" description="Polar residues" evidence="1">
    <location>
        <begin position="691"/>
        <end position="707"/>
    </location>
</feature>
<feature type="region of interest" description="Disordered" evidence="1">
    <location>
        <begin position="573"/>
        <end position="617"/>
    </location>
</feature>
<evidence type="ECO:0000256" key="1">
    <source>
        <dbReference type="SAM" id="MobiDB-lite"/>
    </source>
</evidence>
<feature type="compositionally biased region" description="Low complexity" evidence="1">
    <location>
        <begin position="884"/>
        <end position="901"/>
    </location>
</feature>
<feature type="compositionally biased region" description="Low complexity" evidence="1">
    <location>
        <begin position="412"/>
        <end position="443"/>
    </location>
</feature>
<dbReference type="STRING" id="212818.A0A0D1YAL7"/>
<feature type="region of interest" description="Disordered" evidence="1">
    <location>
        <begin position="1"/>
        <end position="82"/>
    </location>
</feature>
<dbReference type="VEuPathDB" id="FungiDB:PV10_01397"/>
<feature type="compositionally biased region" description="Polar residues" evidence="1">
    <location>
        <begin position="737"/>
        <end position="755"/>
    </location>
</feature>
<dbReference type="EMBL" id="KN847520">
    <property type="protein sequence ID" value="KIV97681.1"/>
    <property type="molecule type" value="Genomic_DNA"/>
</dbReference>
<keyword evidence="3" id="KW-1185">Reference proteome</keyword>
<organism evidence="2 3">
    <name type="scientific">Exophiala mesophila</name>
    <name type="common">Black yeast-like fungus</name>
    <dbReference type="NCBI Taxonomy" id="212818"/>
    <lineage>
        <taxon>Eukaryota</taxon>
        <taxon>Fungi</taxon>
        <taxon>Dikarya</taxon>
        <taxon>Ascomycota</taxon>
        <taxon>Pezizomycotina</taxon>
        <taxon>Eurotiomycetes</taxon>
        <taxon>Chaetothyriomycetidae</taxon>
        <taxon>Chaetothyriales</taxon>
        <taxon>Herpotrichiellaceae</taxon>
        <taxon>Exophiala</taxon>
    </lineage>
</organism>